<reference evidence="2 3" key="1">
    <citation type="journal article" date="2015" name="Microbes Environ.">
        <title>Distribution and evolution of nitrogen fixation genes in the phylum bacteroidetes.</title>
        <authorList>
            <person name="Inoue J."/>
            <person name="Oshima K."/>
            <person name="Suda W."/>
            <person name="Sakamoto M."/>
            <person name="Iino T."/>
            <person name="Noda S."/>
            <person name="Hongoh Y."/>
            <person name="Hattori M."/>
            <person name="Ohkuma M."/>
        </authorList>
    </citation>
    <scope>NUCLEOTIDE SEQUENCE [LARGE SCALE GENOMIC DNA]</scope>
    <source>
        <strain evidence="2 3">JCM 15093</strain>
    </source>
</reference>
<dbReference type="AlphaFoldDB" id="A0A069D707"/>
<keyword evidence="3" id="KW-1185">Reference proteome</keyword>
<protein>
    <recommendedName>
        <fullName evidence="1">Knr4/Smi1-like domain-containing protein</fullName>
    </recommendedName>
</protein>
<dbReference type="Proteomes" id="UP000027601">
    <property type="component" value="Unassembled WGS sequence"/>
</dbReference>
<comment type="caution">
    <text evidence="2">The sequence shown here is derived from an EMBL/GenBank/DDBJ whole genome shotgun (WGS) entry which is preliminary data.</text>
</comment>
<dbReference type="EMBL" id="BAJS01000040">
    <property type="protein sequence ID" value="GAK38145.1"/>
    <property type="molecule type" value="Genomic_DNA"/>
</dbReference>
<sequence length="179" mass="20621">MNMETNNYKLVIENIIMELKKISDNIVTLNPPINPILIVGFEKKYQLELPNDYKYLLSQSNGINLMGDEVLGITFSNYGYDLTSTYEFEHFNVQIPQFDYLIPFSPDGGGNFYCFDTSKRTNNGNSCEIVFWCSNYEYSETDEPEITHDNLSDFISECIIGWTLENYNYDGSRKVLGNG</sequence>
<dbReference type="eggNOG" id="ENOG5030ZQW">
    <property type="taxonomic scope" value="Bacteria"/>
</dbReference>
<feature type="domain" description="Knr4/Smi1-like" evidence="1">
    <location>
        <begin position="32"/>
        <end position="157"/>
    </location>
</feature>
<evidence type="ECO:0000313" key="2">
    <source>
        <dbReference type="EMBL" id="GAK38145.1"/>
    </source>
</evidence>
<evidence type="ECO:0000313" key="3">
    <source>
        <dbReference type="Proteomes" id="UP000027601"/>
    </source>
</evidence>
<proteinExistence type="predicted"/>
<evidence type="ECO:0000259" key="1">
    <source>
        <dbReference type="SMART" id="SM00860"/>
    </source>
</evidence>
<organism evidence="2 3">
    <name type="scientific">Bacteroides graminisolvens DSM 19988 = JCM 15093</name>
    <dbReference type="NCBI Taxonomy" id="1121097"/>
    <lineage>
        <taxon>Bacteria</taxon>
        <taxon>Pseudomonadati</taxon>
        <taxon>Bacteroidota</taxon>
        <taxon>Bacteroidia</taxon>
        <taxon>Bacteroidales</taxon>
        <taxon>Bacteroidaceae</taxon>
        <taxon>Bacteroides</taxon>
    </lineage>
</organism>
<dbReference type="Pfam" id="PF09346">
    <property type="entry name" value="SMI1_KNR4"/>
    <property type="match status" value="1"/>
</dbReference>
<accession>A0A069D707</accession>
<dbReference type="SMART" id="SM00860">
    <property type="entry name" value="SMI1_KNR4"/>
    <property type="match status" value="1"/>
</dbReference>
<dbReference type="InterPro" id="IPR018958">
    <property type="entry name" value="Knr4/Smi1-like_dom"/>
</dbReference>
<gene>
    <name evidence="2" type="ORF">JCM15093_3458</name>
</gene>
<dbReference type="Gene3D" id="3.40.1580.10">
    <property type="entry name" value="SMI1/KNR4-like"/>
    <property type="match status" value="1"/>
</dbReference>
<dbReference type="InterPro" id="IPR037883">
    <property type="entry name" value="Knr4/Smi1-like_sf"/>
</dbReference>
<dbReference type="SUPFAM" id="SSF160631">
    <property type="entry name" value="SMI1/KNR4-like"/>
    <property type="match status" value="1"/>
</dbReference>
<dbReference type="OrthoDB" id="681074at2"/>
<name>A0A069D707_9BACE</name>
<dbReference type="RefSeq" id="WP_024997668.1">
    <property type="nucleotide sequence ID" value="NZ_BAJS01000040.1"/>
</dbReference>